<dbReference type="Pfam" id="PF03401">
    <property type="entry name" value="TctC"/>
    <property type="match status" value="1"/>
</dbReference>
<dbReference type="PANTHER" id="PTHR42928">
    <property type="entry name" value="TRICARBOXYLATE-BINDING PROTEIN"/>
    <property type="match status" value="1"/>
</dbReference>
<comment type="similarity">
    <text evidence="1">Belongs to the UPF0065 (bug) family.</text>
</comment>
<sequence>MLMNRRRFTLSTMALPGLAPGLAAAQAFPNRPITIQISFPAGGATDVQMRSFAEAATRAFGQTVIIENRPGAGGTLPATNMRNTRPDGYTLAQFALPAIRLPFMQRMAFNPRTDFTPVIHLTGYLFMVCVRNESPYRSWGDLLADMRRRPGEVKLGNTGANGTPHLTLIELAEKENVQPLHVPFRGEGDAVPSLIGGHIDASATGSGVLQMIQDGQLRALNVWSRNRSPKLPEVPTLGELGYRDMVVTSPYGLVGPQGMEPAIVRALHDGFRTALNDPAHIATLARLDMPLEYLDSDSYASFIQRTADQEEQRVRRLGLATG</sequence>
<dbReference type="Proteomes" id="UP000282957">
    <property type="component" value="Unassembled WGS sequence"/>
</dbReference>
<reference evidence="3 4" key="1">
    <citation type="submission" date="2019-01" db="EMBL/GenBank/DDBJ databases">
        <authorList>
            <person name="Chen W.-M."/>
        </authorList>
    </citation>
    <scope>NUCLEOTIDE SEQUENCE [LARGE SCALE GENOMIC DNA]</scope>
    <source>
        <strain evidence="3 4">CCP-6</strain>
    </source>
</reference>
<evidence type="ECO:0000256" key="1">
    <source>
        <dbReference type="ARBA" id="ARBA00006987"/>
    </source>
</evidence>
<proteinExistence type="inferred from homology"/>
<organism evidence="3 4">
    <name type="scientific">Rhodovarius crocodyli</name>
    <dbReference type="NCBI Taxonomy" id="1979269"/>
    <lineage>
        <taxon>Bacteria</taxon>
        <taxon>Pseudomonadati</taxon>
        <taxon>Pseudomonadota</taxon>
        <taxon>Alphaproteobacteria</taxon>
        <taxon>Acetobacterales</taxon>
        <taxon>Roseomonadaceae</taxon>
        <taxon>Rhodovarius</taxon>
    </lineage>
</organism>
<evidence type="ECO:0000313" key="3">
    <source>
        <dbReference type="EMBL" id="RVT97848.1"/>
    </source>
</evidence>
<dbReference type="AlphaFoldDB" id="A0A437MJL2"/>
<dbReference type="PIRSF" id="PIRSF017082">
    <property type="entry name" value="YflP"/>
    <property type="match status" value="1"/>
</dbReference>
<accession>A0A437MJL2</accession>
<feature type="chain" id="PRO_5019202838" evidence="2">
    <location>
        <begin position="26"/>
        <end position="322"/>
    </location>
</feature>
<dbReference type="Gene3D" id="3.40.190.10">
    <property type="entry name" value="Periplasmic binding protein-like II"/>
    <property type="match status" value="1"/>
</dbReference>
<gene>
    <name evidence="3" type="ORF">EOD42_08630</name>
</gene>
<feature type="signal peptide" evidence="2">
    <location>
        <begin position="1"/>
        <end position="25"/>
    </location>
</feature>
<comment type="caution">
    <text evidence="3">The sequence shown here is derived from an EMBL/GenBank/DDBJ whole genome shotgun (WGS) entry which is preliminary data.</text>
</comment>
<dbReference type="RefSeq" id="WP_127787077.1">
    <property type="nucleotide sequence ID" value="NZ_SACL01000002.1"/>
</dbReference>
<name>A0A437MJL2_9PROT</name>
<dbReference type="CDD" id="cd07012">
    <property type="entry name" value="PBP2_Bug_TTT"/>
    <property type="match status" value="1"/>
</dbReference>
<evidence type="ECO:0000256" key="2">
    <source>
        <dbReference type="SAM" id="SignalP"/>
    </source>
</evidence>
<dbReference type="InterPro" id="IPR042100">
    <property type="entry name" value="Bug_dom1"/>
</dbReference>
<evidence type="ECO:0000313" key="4">
    <source>
        <dbReference type="Proteomes" id="UP000282957"/>
    </source>
</evidence>
<dbReference type="SUPFAM" id="SSF53850">
    <property type="entry name" value="Periplasmic binding protein-like II"/>
    <property type="match status" value="1"/>
</dbReference>
<keyword evidence="2" id="KW-0732">Signal</keyword>
<protein>
    <submittedName>
        <fullName evidence="3">Tripartite tricarboxylate transporter substrate binding protein</fullName>
    </submittedName>
</protein>
<dbReference type="Gene3D" id="3.40.190.150">
    <property type="entry name" value="Bordetella uptake gene, domain 1"/>
    <property type="match status" value="1"/>
</dbReference>
<dbReference type="PANTHER" id="PTHR42928:SF5">
    <property type="entry name" value="BLR1237 PROTEIN"/>
    <property type="match status" value="1"/>
</dbReference>
<dbReference type="EMBL" id="SACL01000002">
    <property type="protein sequence ID" value="RVT97848.1"/>
    <property type="molecule type" value="Genomic_DNA"/>
</dbReference>
<keyword evidence="4" id="KW-1185">Reference proteome</keyword>
<dbReference type="OrthoDB" id="9780943at2"/>
<dbReference type="InterPro" id="IPR005064">
    <property type="entry name" value="BUG"/>
</dbReference>